<dbReference type="InterPro" id="IPR036691">
    <property type="entry name" value="Endo/exonu/phosph_ase_sf"/>
</dbReference>
<dbReference type="EMBL" id="CAJOBC010120491">
    <property type="protein sequence ID" value="CAF4572071.1"/>
    <property type="molecule type" value="Genomic_DNA"/>
</dbReference>
<evidence type="ECO:0000313" key="2">
    <source>
        <dbReference type="Proteomes" id="UP000681722"/>
    </source>
</evidence>
<evidence type="ECO:0000313" key="1">
    <source>
        <dbReference type="EMBL" id="CAF4572071.1"/>
    </source>
</evidence>
<proteinExistence type="predicted"/>
<organism evidence="1 2">
    <name type="scientific">Didymodactylos carnosus</name>
    <dbReference type="NCBI Taxonomy" id="1234261"/>
    <lineage>
        <taxon>Eukaryota</taxon>
        <taxon>Metazoa</taxon>
        <taxon>Spiralia</taxon>
        <taxon>Gnathifera</taxon>
        <taxon>Rotifera</taxon>
        <taxon>Eurotatoria</taxon>
        <taxon>Bdelloidea</taxon>
        <taxon>Philodinida</taxon>
        <taxon>Philodinidae</taxon>
        <taxon>Didymodactylos</taxon>
    </lineage>
</organism>
<protein>
    <recommendedName>
        <fullName evidence="3">Endonuclease/exonuclease/phosphatase domain-containing protein</fullName>
    </recommendedName>
</protein>
<dbReference type="AlphaFoldDB" id="A0A8S2YQM6"/>
<dbReference type="Proteomes" id="UP000681722">
    <property type="component" value="Unassembled WGS sequence"/>
</dbReference>
<dbReference type="Gene3D" id="3.60.10.10">
    <property type="entry name" value="Endonuclease/exonuclease/phosphatase"/>
    <property type="match status" value="1"/>
</dbReference>
<name>A0A8S2YQM6_9BILA</name>
<feature type="non-terminal residue" evidence="1">
    <location>
        <position position="97"/>
    </location>
</feature>
<sequence length="97" mass="10769">MMDHNLFYKEGMNKNGGVCLALGRHLKGSSVANSIPNTVIVDIAGLTEELRVIGIYWPQGQARNLDDFKPFITKNTIMTGDFNATVLEWGSPETDKR</sequence>
<accession>A0A8S2YQM6</accession>
<dbReference type="OrthoDB" id="415822at2759"/>
<comment type="caution">
    <text evidence="1">The sequence shown here is derived from an EMBL/GenBank/DDBJ whole genome shotgun (WGS) entry which is preliminary data.</text>
</comment>
<evidence type="ECO:0008006" key="3">
    <source>
        <dbReference type="Google" id="ProtNLM"/>
    </source>
</evidence>
<dbReference type="SUPFAM" id="SSF56219">
    <property type="entry name" value="DNase I-like"/>
    <property type="match status" value="1"/>
</dbReference>
<reference evidence="1" key="1">
    <citation type="submission" date="2021-02" db="EMBL/GenBank/DDBJ databases">
        <authorList>
            <person name="Nowell W R."/>
        </authorList>
    </citation>
    <scope>NUCLEOTIDE SEQUENCE</scope>
</reference>
<gene>
    <name evidence="1" type="ORF">SRO942_LOCUS47807</name>
</gene>